<evidence type="ECO:0000313" key="15">
    <source>
        <dbReference type="EMBL" id="OGG46172.1"/>
    </source>
</evidence>
<evidence type="ECO:0000256" key="8">
    <source>
        <dbReference type="ARBA" id="ARBA00022777"/>
    </source>
</evidence>
<dbReference type="EC" id="2.7.13.3" evidence="3"/>
<comment type="caution">
    <text evidence="15">The sequence shown here is derived from an EMBL/GenBank/DDBJ whole genome shotgun (WGS) entry which is preliminary data.</text>
</comment>
<dbReference type="SMART" id="SM00387">
    <property type="entry name" value="HATPase_c"/>
    <property type="match status" value="1"/>
</dbReference>
<evidence type="ECO:0000256" key="9">
    <source>
        <dbReference type="ARBA" id="ARBA00022840"/>
    </source>
</evidence>
<evidence type="ECO:0000256" key="2">
    <source>
        <dbReference type="ARBA" id="ARBA00004236"/>
    </source>
</evidence>
<dbReference type="InterPro" id="IPR050736">
    <property type="entry name" value="Sensor_HK_Regulatory"/>
</dbReference>
<evidence type="ECO:0000256" key="12">
    <source>
        <dbReference type="SAM" id="Phobius"/>
    </source>
</evidence>
<evidence type="ECO:0000256" key="4">
    <source>
        <dbReference type="ARBA" id="ARBA00022475"/>
    </source>
</evidence>
<keyword evidence="11 12" id="KW-0472">Membrane</keyword>
<dbReference type="InterPro" id="IPR003594">
    <property type="entry name" value="HATPase_dom"/>
</dbReference>
<dbReference type="InterPro" id="IPR003661">
    <property type="entry name" value="HisK_dim/P_dom"/>
</dbReference>
<dbReference type="PRINTS" id="PR00344">
    <property type="entry name" value="BCTRLSENSOR"/>
</dbReference>
<dbReference type="InterPro" id="IPR036097">
    <property type="entry name" value="HisK_dim/P_sf"/>
</dbReference>
<name>A0A1F6CB26_HANXR</name>
<evidence type="ECO:0000256" key="6">
    <source>
        <dbReference type="ARBA" id="ARBA00022679"/>
    </source>
</evidence>
<dbReference type="Gene3D" id="3.30.565.10">
    <property type="entry name" value="Histidine kinase-like ATPase, C-terminal domain"/>
    <property type="match status" value="1"/>
</dbReference>
<evidence type="ECO:0000313" key="16">
    <source>
        <dbReference type="Proteomes" id="UP000178606"/>
    </source>
</evidence>
<keyword evidence="10" id="KW-0902">Two-component regulatory system</keyword>
<protein>
    <recommendedName>
        <fullName evidence="3">histidine kinase</fullName>
        <ecNumber evidence="3">2.7.13.3</ecNumber>
    </recommendedName>
</protein>
<organism evidence="15 16">
    <name type="scientific">Handelsmanbacteria sp. (strain RIFCSPLOWO2_12_FULL_64_10)</name>
    <dbReference type="NCBI Taxonomy" id="1817868"/>
    <lineage>
        <taxon>Bacteria</taxon>
        <taxon>Candidatus Handelsmaniibacteriota</taxon>
    </lineage>
</organism>
<keyword evidence="12" id="KW-0812">Transmembrane</keyword>
<evidence type="ECO:0000256" key="10">
    <source>
        <dbReference type="ARBA" id="ARBA00023012"/>
    </source>
</evidence>
<feature type="chain" id="PRO_5009523326" description="histidine kinase" evidence="13">
    <location>
        <begin position="24"/>
        <end position="867"/>
    </location>
</feature>
<feature type="signal peptide" evidence="13">
    <location>
        <begin position="1"/>
        <end position="23"/>
    </location>
</feature>
<dbReference type="Gene3D" id="2.130.10.10">
    <property type="entry name" value="YVTN repeat-like/Quinoprotein amine dehydrogenase"/>
    <property type="match status" value="3"/>
</dbReference>
<evidence type="ECO:0000256" key="7">
    <source>
        <dbReference type="ARBA" id="ARBA00022741"/>
    </source>
</evidence>
<dbReference type="InterPro" id="IPR015943">
    <property type="entry name" value="WD40/YVTN_repeat-like_dom_sf"/>
</dbReference>
<feature type="domain" description="Histidine kinase" evidence="14">
    <location>
        <begin position="648"/>
        <end position="863"/>
    </location>
</feature>
<gene>
    <name evidence="15" type="ORF">A3F84_26190</name>
</gene>
<keyword evidence="5" id="KW-0597">Phosphoprotein</keyword>
<dbReference type="CDD" id="cd16922">
    <property type="entry name" value="HATPase_EvgS-ArcB-TorS-like"/>
    <property type="match status" value="1"/>
</dbReference>
<comment type="subcellular location">
    <subcellularLocation>
        <location evidence="2">Cell membrane</location>
    </subcellularLocation>
</comment>
<feature type="transmembrane region" description="Helical" evidence="12">
    <location>
        <begin position="616"/>
        <end position="636"/>
    </location>
</feature>
<dbReference type="GO" id="GO:0000155">
    <property type="term" value="F:phosphorelay sensor kinase activity"/>
    <property type="evidence" value="ECO:0007669"/>
    <property type="project" value="InterPro"/>
</dbReference>
<dbReference type="GO" id="GO:0005524">
    <property type="term" value="F:ATP binding"/>
    <property type="evidence" value="ECO:0007669"/>
    <property type="project" value="UniProtKB-KW"/>
</dbReference>
<dbReference type="InterPro" id="IPR036890">
    <property type="entry name" value="HATPase_C_sf"/>
</dbReference>
<keyword evidence="4" id="KW-1003">Cell membrane</keyword>
<dbReference type="Proteomes" id="UP000178606">
    <property type="component" value="Unassembled WGS sequence"/>
</dbReference>
<evidence type="ECO:0000256" key="5">
    <source>
        <dbReference type="ARBA" id="ARBA00022553"/>
    </source>
</evidence>
<evidence type="ECO:0000256" key="1">
    <source>
        <dbReference type="ARBA" id="ARBA00000085"/>
    </source>
</evidence>
<evidence type="ECO:0000259" key="14">
    <source>
        <dbReference type="PROSITE" id="PS50109"/>
    </source>
</evidence>
<keyword evidence="9" id="KW-0067">ATP-binding</keyword>
<dbReference type="CDD" id="cd00082">
    <property type="entry name" value="HisKA"/>
    <property type="match status" value="1"/>
</dbReference>
<evidence type="ECO:0000256" key="11">
    <source>
        <dbReference type="ARBA" id="ARBA00023136"/>
    </source>
</evidence>
<dbReference type="SUPFAM" id="SSF47384">
    <property type="entry name" value="Homodimeric domain of signal transducing histidine kinase"/>
    <property type="match status" value="1"/>
</dbReference>
<sequence length="867" mass="95864">MTRFTFAFFALFAVQGFCFSAFAGSYAPSHPDPVEEPWRWRAFPETRGIGVRCIAEGKDGAIWVGADTGVRRYSEGEWRVYTQKDGPGAGPIHRIRVAPDSAVYVTTQEGVWRFHRWEWTRQQEGVPASDPFQGQGAPRLQTRDGTVWIGGEGCLTALRGGTRKVYSLTHVPLFGPLLDLIEAQDGSLYLASREEGLFRLDLTEARYKTWENLHAACSSSDGPLWFLTQDSAVVRQEAAGWTRYGVGEGMMDSPAQVVEGPDGVCVCGSHRGVAATGRWRGKRWEIQRHPGLARSLCCACLAPDGSVWFGSEGAGKGEPGGLLRFNREWRHFTDEEVGGIGDVAALASTPDGRVWAGGSRGLHVFDPLRLAGARSGQASTSSGQGGRAWRPVAQIEELTGPVTALHVTPDGDLWVGTRSAGALRFDGRTWAIHNTRTGLPSNGVSCIATVDSSLSVVLDHNRGILRQDGQGWVRTMDADLSAETEGLFQDRQGAVWLNGVSREGQWKAIRYQPDRDPPETTLTLKPDRVAPSGNAAWEWIGKDPHHSTPQEELQYSHRLNGGEWSPFASQRGYLFLSIPQGTHTFEVRARDRDFNVDPTPAVHRFVVEPSLWSTSWWIWMGAFLILGMVVLVKQIIQRDRQLSEFVSVVSHDMKTPLTAILVYIDNLLDGIGGGTLTEKQARTLRRARDNGERLTRMINDLLDLSRMEAGKLRLHRTSFPLTESVREVVEGLQPVAGEKGIDLTLTEEADVYVRADRDRIEQVLTNLMGNALKFTPQGGRVQVEVRQIDRTARVGVSDTGPGIHPNQQEAIFQRFHQVKKEDMGIGLGLAISKKLVELHRGRVWVQSQVGKGSKFFFTLPVEKRGKG</sequence>
<dbReference type="EMBL" id="MFKF01000338">
    <property type="protein sequence ID" value="OGG46172.1"/>
    <property type="molecule type" value="Genomic_DNA"/>
</dbReference>
<dbReference type="Pfam" id="PF00512">
    <property type="entry name" value="HisKA"/>
    <property type="match status" value="1"/>
</dbReference>
<dbReference type="AlphaFoldDB" id="A0A1F6CB26"/>
<accession>A0A1F6CB26</accession>
<keyword evidence="7" id="KW-0547">Nucleotide-binding</keyword>
<dbReference type="PANTHER" id="PTHR43711">
    <property type="entry name" value="TWO-COMPONENT HISTIDINE KINASE"/>
    <property type="match status" value="1"/>
</dbReference>
<dbReference type="Gene3D" id="1.10.287.130">
    <property type="match status" value="1"/>
</dbReference>
<dbReference type="FunFam" id="3.30.565.10:FF:000023">
    <property type="entry name" value="PAS domain-containing sensor histidine kinase"/>
    <property type="match status" value="1"/>
</dbReference>
<dbReference type="SMART" id="SM00388">
    <property type="entry name" value="HisKA"/>
    <property type="match status" value="1"/>
</dbReference>
<dbReference type="InterPro" id="IPR004358">
    <property type="entry name" value="Sig_transdc_His_kin-like_C"/>
</dbReference>
<dbReference type="PANTHER" id="PTHR43711:SF1">
    <property type="entry name" value="HISTIDINE KINASE 1"/>
    <property type="match status" value="1"/>
</dbReference>
<proteinExistence type="predicted"/>
<dbReference type="GO" id="GO:0005886">
    <property type="term" value="C:plasma membrane"/>
    <property type="evidence" value="ECO:0007669"/>
    <property type="project" value="UniProtKB-SubCell"/>
</dbReference>
<dbReference type="InterPro" id="IPR005467">
    <property type="entry name" value="His_kinase_dom"/>
</dbReference>
<keyword evidence="12" id="KW-1133">Transmembrane helix</keyword>
<reference evidence="15 16" key="1">
    <citation type="journal article" date="2016" name="Nat. Commun.">
        <title>Thousands of microbial genomes shed light on interconnected biogeochemical processes in an aquifer system.</title>
        <authorList>
            <person name="Anantharaman K."/>
            <person name="Brown C.T."/>
            <person name="Hug L.A."/>
            <person name="Sharon I."/>
            <person name="Castelle C.J."/>
            <person name="Probst A.J."/>
            <person name="Thomas B.C."/>
            <person name="Singh A."/>
            <person name="Wilkins M.J."/>
            <person name="Karaoz U."/>
            <person name="Brodie E.L."/>
            <person name="Williams K.H."/>
            <person name="Hubbard S.S."/>
            <person name="Banfield J.F."/>
        </authorList>
    </citation>
    <scope>NUCLEOTIDE SEQUENCE [LARGE SCALE GENOMIC DNA]</scope>
    <source>
        <strain evidence="16">RIFCSPLOWO2_12_FULL_64_10</strain>
    </source>
</reference>
<evidence type="ECO:0000256" key="3">
    <source>
        <dbReference type="ARBA" id="ARBA00012438"/>
    </source>
</evidence>
<keyword evidence="13" id="KW-0732">Signal</keyword>
<dbReference type="Pfam" id="PF02518">
    <property type="entry name" value="HATPase_c"/>
    <property type="match status" value="1"/>
</dbReference>
<evidence type="ECO:0000256" key="13">
    <source>
        <dbReference type="SAM" id="SignalP"/>
    </source>
</evidence>
<dbReference type="SUPFAM" id="SSF63829">
    <property type="entry name" value="Calcium-dependent phosphotriesterase"/>
    <property type="match status" value="2"/>
</dbReference>
<keyword evidence="6" id="KW-0808">Transferase</keyword>
<keyword evidence="8" id="KW-0418">Kinase</keyword>
<comment type="catalytic activity">
    <reaction evidence="1">
        <text>ATP + protein L-histidine = ADP + protein N-phospho-L-histidine.</text>
        <dbReference type="EC" id="2.7.13.3"/>
    </reaction>
</comment>
<dbReference type="Gene3D" id="2.60.40.10">
    <property type="entry name" value="Immunoglobulins"/>
    <property type="match status" value="1"/>
</dbReference>
<dbReference type="SUPFAM" id="SSF55874">
    <property type="entry name" value="ATPase domain of HSP90 chaperone/DNA topoisomerase II/histidine kinase"/>
    <property type="match status" value="1"/>
</dbReference>
<dbReference type="PROSITE" id="PS50109">
    <property type="entry name" value="HIS_KIN"/>
    <property type="match status" value="1"/>
</dbReference>
<dbReference type="InterPro" id="IPR013783">
    <property type="entry name" value="Ig-like_fold"/>
</dbReference>